<reference evidence="1" key="1">
    <citation type="submission" date="2020-03" db="EMBL/GenBank/DDBJ databases">
        <title>The deep terrestrial virosphere.</title>
        <authorList>
            <person name="Holmfeldt K."/>
            <person name="Nilsson E."/>
            <person name="Simone D."/>
            <person name="Lopez-Fernandez M."/>
            <person name="Wu X."/>
            <person name="de Brujin I."/>
            <person name="Lundin D."/>
            <person name="Andersson A."/>
            <person name="Bertilsson S."/>
            <person name="Dopson M."/>
        </authorList>
    </citation>
    <scope>NUCLEOTIDE SEQUENCE</scope>
    <source>
        <strain evidence="1">MM171B00229</strain>
    </source>
</reference>
<sequence length="361" mass="39832">MDAGNLLAKVIIRHEGTSRNLLAELEIRNASNQDLPAHFVAIRRQGFKDLKAKLFVMSARFTLIDEKTVSGAAVERITFTGLDLNTHKNYMLIAEWVNPVAYFGKVWAFYNGDEVPTNYRSQYLRGSSSSSSADRLNDPTIALSADSASSMAVINIGISPDGYINVVSQNRAGQGAAIEIYEFSQNHDIVQSNLTQLDLSYRRYTTDAEENGFGIGSKFRLYGYKTGISNVIDIYEVDGSTGDISAPAAYTLIPEMTKTLDLEAGDKVLLTFEANFVVSPSPSAPIGYVNLFADASQLLYNAQISISENCSSSPNRHNQRSFHAVYEAVIDETVTFTAQWKSGGGFWIYGNERKMIITHIH</sequence>
<dbReference type="EMBL" id="MT143886">
    <property type="protein sequence ID" value="QJB04586.1"/>
    <property type="molecule type" value="Genomic_DNA"/>
</dbReference>
<dbReference type="AlphaFoldDB" id="A0A6M3MGW1"/>
<accession>A0A6M3MGW1</accession>
<evidence type="ECO:0000313" key="1">
    <source>
        <dbReference type="EMBL" id="QJB04586.1"/>
    </source>
</evidence>
<name>A0A6M3MGW1_9ZZZZ</name>
<gene>
    <name evidence="1" type="ORF">MM171B00229_0002</name>
</gene>
<organism evidence="1">
    <name type="scientific">viral metagenome</name>
    <dbReference type="NCBI Taxonomy" id="1070528"/>
    <lineage>
        <taxon>unclassified sequences</taxon>
        <taxon>metagenomes</taxon>
        <taxon>organismal metagenomes</taxon>
    </lineage>
</organism>
<proteinExistence type="predicted"/>
<protein>
    <submittedName>
        <fullName evidence="1">Uncharacterized protein</fullName>
    </submittedName>
</protein>